<gene>
    <name evidence="12" type="ORF">GSOID_T00030293001</name>
</gene>
<feature type="domain" description="Glycoside hydrolase family 20 catalytic" evidence="11">
    <location>
        <begin position="321"/>
        <end position="361"/>
    </location>
</feature>
<evidence type="ECO:0000256" key="7">
    <source>
        <dbReference type="ARBA" id="ARBA00043827"/>
    </source>
</evidence>
<dbReference type="GO" id="GO:0030203">
    <property type="term" value="P:glycosaminoglycan metabolic process"/>
    <property type="evidence" value="ECO:0007669"/>
    <property type="project" value="TreeGrafter"/>
</dbReference>
<evidence type="ECO:0000259" key="11">
    <source>
        <dbReference type="Pfam" id="PF00728"/>
    </source>
</evidence>
<dbReference type="PANTHER" id="PTHR22600">
    <property type="entry name" value="BETA-HEXOSAMINIDASE"/>
    <property type="match status" value="1"/>
</dbReference>
<dbReference type="Gene3D" id="3.20.20.80">
    <property type="entry name" value="Glycosidases"/>
    <property type="match status" value="2"/>
</dbReference>
<evidence type="ECO:0000256" key="10">
    <source>
        <dbReference type="PIRSR" id="PIRSR625705-1"/>
    </source>
</evidence>
<reference evidence="12" key="1">
    <citation type="journal article" date="2010" name="Science">
        <title>Plasticity of animal genome architecture unmasked by rapid evolution of a pelagic tunicate.</title>
        <authorList>
            <person name="Denoeud F."/>
            <person name="Henriet S."/>
            <person name="Mungpakdee S."/>
            <person name="Aury J.M."/>
            <person name="Da Silva C."/>
            <person name="Brinkmann H."/>
            <person name="Mikhaleva J."/>
            <person name="Olsen L.C."/>
            <person name="Jubin C."/>
            <person name="Canestro C."/>
            <person name="Bouquet J.M."/>
            <person name="Danks G."/>
            <person name="Poulain J."/>
            <person name="Campsteijn C."/>
            <person name="Adamski M."/>
            <person name="Cross I."/>
            <person name="Yadetie F."/>
            <person name="Muffato M."/>
            <person name="Louis A."/>
            <person name="Butcher S."/>
            <person name="Tsagkogeorga G."/>
            <person name="Konrad A."/>
            <person name="Singh S."/>
            <person name="Jensen M.F."/>
            <person name="Cong E.H."/>
            <person name="Eikeseth-Otteraa H."/>
            <person name="Noel B."/>
            <person name="Anthouard V."/>
            <person name="Porcel B.M."/>
            <person name="Kachouri-Lafond R."/>
            <person name="Nishino A."/>
            <person name="Ugolini M."/>
            <person name="Chourrout P."/>
            <person name="Nishida H."/>
            <person name="Aasland R."/>
            <person name="Huzurbazar S."/>
            <person name="Westhof E."/>
            <person name="Delsuc F."/>
            <person name="Lehrach H."/>
            <person name="Reinhardt R."/>
            <person name="Weissenbach J."/>
            <person name="Roy S.W."/>
            <person name="Artiguenave F."/>
            <person name="Postlethwait J.H."/>
            <person name="Manak J.R."/>
            <person name="Thompson E.M."/>
            <person name="Jaillon O."/>
            <person name="Du Pasquier L."/>
            <person name="Boudinot P."/>
            <person name="Liberles D.A."/>
            <person name="Volff J.N."/>
            <person name="Philippe H."/>
            <person name="Lenhard B."/>
            <person name="Roest Crollius H."/>
            <person name="Wincker P."/>
            <person name="Chourrout D."/>
        </authorList>
    </citation>
    <scope>NUCLEOTIDE SEQUENCE [LARGE SCALE GENOMIC DNA]</scope>
</reference>
<protein>
    <recommendedName>
        <fullName evidence="3">beta-N-acetylhexosaminidase</fullName>
        <ecNumber evidence="3">3.2.1.52</ecNumber>
    </recommendedName>
</protein>
<evidence type="ECO:0000256" key="6">
    <source>
        <dbReference type="ARBA" id="ARBA00043767"/>
    </source>
</evidence>
<comment type="catalytic activity">
    <reaction evidence="6">
        <text>a ganglioside GM2 (d18:1(4E)) + H2O = a ganglioside GM3 (d18:1(4E)) + N-acetyl-beta-D-galactosamine</text>
        <dbReference type="Rhea" id="RHEA:47940"/>
        <dbReference type="ChEBI" id="CHEBI:15377"/>
        <dbReference type="ChEBI" id="CHEBI:28497"/>
        <dbReference type="ChEBI" id="CHEBI:60065"/>
        <dbReference type="ChEBI" id="CHEBI:71502"/>
    </reaction>
    <physiologicalReaction direction="left-to-right" evidence="6">
        <dbReference type="Rhea" id="RHEA:47941"/>
    </physiologicalReaction>
</comment>
<evidence type="ECO:0000256" key="2">
    <source>
        <dbReference type="ARBA" id="ARBA00006285"/>
    </source>
</evidence>
<accession>E4YP12</accession>
<evidence type="ECO:0000256" key="3">
    <source>
        <dbReference type="ARBA" id="ARBA00012663"/>
    </source>
</evidence>
<evidence type="ECO:0000256" key="1">
    <source>
        <dbReference type="ARBA" id="ARBA00001231"/>
    </source>
</evidence>
<dbReference type="Proteomes" id="UP000011014">
    <property type="component" value="Unassembled WGS sequence"/>
</dbReference>
<dbReference type="InterPro" id="IPR015883">
    <property type="entry name" value="Glyco_hydro_20_cat"/>
</dbReference>
<proteinExistence type="inferred from homology"/>
<keyword evidence="4" id="KW-0378">Hydrolase</keyword>
<evidence type="ECO:0000256" key="8">
    <source>
        <dbReference type="ARBA" id="ARBA00047301"/>
    </source>
</evidence>
<organism evidence="12">
    <name type="scientific">Oikopleura dioica</name>
    <name type="common">Tunicate</name>
    <dbReference type="NCBI Taxonomy" id="34765"/>
    <lineage>
        <taxon>Eukaryota</taxon>
        <taxon>Metazoa</taxon>
        <taxon>Chordata</taxon>
        <taxon>Tunicata</taxon>
        <taxon>Appendicularia</taxon>
        <taxon>Copelata</taxon>
        <taxon>Oikopleuridae</taxon>
        <taxon>Oikopleura</taxon>
    </lineage>
</organism>
<comment type="catalytic activity">
    <reaction evidence="7">
        <text>a ganglioside GM2 + H2O = a ganglioside GM3 + N-acetyl-beta-D-galactosamine</text>
        <dbReference type="Rhea" id="RHEA:47968"/>
        <dbReference type="ChEBI" id="CHEBI:15377"/>
        <dbReference type="ChEBI" id="CHEBI:28497"/>
        <dbReference type="ChEBI" id="CHEBI:79210"/>
        <dbReference type="ChEBI" id="CHEBI:79218"/>
    </reaction>
    <physiologicalReaction direction="left-to-right" evidence="7">
        <dbReference type="Rhea" id="RHEA:47969"/>
    </physiologicalReaction>
</comment>
<dbReference type="GO" id="GO:0005975">
    <property type="term" value="P:carbohydrate metabolic process"/>
    <property type="evidence" value="ECO:0007669"/>
    <property type="project" value="InterPro"/>
</dbReference>
<comment type="catalytic activity">
    <reaction evidence="5">
        <text>beta-D-GalNAc-(1-&gt;4)-alpha-L-IdoA-(1-&gt;3)-beta-D-GalNAc-4-sulfate-(1-&gt;4)-alpha-L-IdoA-(1-&gt;3)-D-GalNAc-4-sulfate + H2O = alpha-L-IdoA-(1-&gt;3)-beta-D-GalNAc-4-sulfate-(1-&gt;4)-alpha-L-IdoA-(1-&gt;3)-D-GalNAc-4-sulfate + N-acetyl-D-galactosamine</text>
        <dbReference type="Rhea" id="RHEA:64372"/>
        <dbReference type="ChEBI" id="CHEBI:15377"/>
        <dbReference type="ChEBI" id="CHEBI:28037"/>
        <dbReference type="ChEBI" id="CHEBI:152565"/>
        <dbReference type="ChEBI" id="CHEBI:152566"/>
    </reaction>
    <physiologicalReaction direction="left-to-right" evidence="5">
        <dbReference type="Rhea" id="RHEA:64373"/>
    </physiologicalReaction>
</comment>
<feature type="domain" description="Glycoside hydrolase family 20 catalytic" evidence="11">
    <location>
        <begin position="64"/>
        <end position="289"/>
    </location>
</feature>
<dbReference type="PRINTS" id="PR00738">
    <property type="entry name" value="GLHYDRLASE20"/>
</dbReference>
<evidence type="ECO:0000256" key="9">
    <source>
        <dbReference type="ARBA" id="ARBA00049464"/>
    </source>
</evidence>
<dbReference type="EMBL" id="FN654919">
    <property type="protein sequence ID" value="CBY37210.1"/>
    <property type="molecule type" value="Genomic_DNA"/>
</dbReference>
<comment type="catalytic activity">
    <reaction evidence="9">
        <text>N-acetyl-beta-D-6-sulfogalactosaminyl-(1-&gt;4)-alpha-L-iduronyl-(1-&gt;3)-N-acetyl-D-6-sulfogalactosamine + H2O = alpha-L-iduronyl-(1-&gt;3)-N-acetyl-D-6-sulfogalactosamine + N-acetyl-D-6-sulfogalactosamine</text>
        <dbReference type="Rhea" id="RHEA:64384"/>
        <dbReference type="ChEBI" id="CHEBI:15377"/>
        <dbReference type="ChEBI" id="CHEBI:152567"/>
        <dbReference type="ChEBI" id="CHEBI:152568"/>
        <dbReference type="ChEBI" id="CHEBI:153064"/>
    </reaction>
    <physiologicalReaction direction="left-to-right" evidence="9">
        <dbReference type="Rhea" id="RHEA:64385"/>
    </physiologicalReaction>
</comment>
<dbReference type="Pfam" id="PF00728">
    <property type="entry name" value="Glyco_hydro_20"/>
    <property type="match status" value="2"/>
</dbReference>
<comment type="similarity">
    <text evidence="2">Belongs to the glycosyl hydrolase 20 family.</text>
</comment>
<evidence type="ECO:0000256" key="4">
    <source>
        <dbReference type="ARBA" id="ARBA00022801"/>
    </source>
</evidence>
<comment type="catalytic activity">
    <reaction evidence="1">
        <text>Hydrolysis of terminal non-reducing N-acetyl-D-hexosamine residues in N-acetyl-beta-D-hexosaminides.</text>
        <dbReference type="EC" id="3.2.1.52"/>
    </reaction>
</comment>
<dbReference type="AlphaFoldDB" id="E4YP12"/>
<sequence>MDGAIFPSKLGEVKLFNRTLEDKWKSWDEDGGLRRYERYAPVTGDSCPPSNRLQERSLKQPSHFTYRGMFIDLSRNWFPVHQSKNLNYDDFLKFIIDISAELELTHLHLHLSDDQGWRIQIPDLPELTDFGAHRCYGNFRNTDFPCLYPAPQDTAEGDEGRRFIPRTEFVDLLQYADKRRIKIVPEIDMPAHSRAAVKSMEYRAFVTGDETYRLDDPEETYDTSSWGRTFDGTMSPCRPSTFVFIDKVVREMKNNYVDAGLWSDEDPPLFHIGGDETPPTSWQNSPIYRPMNFYANADYTNFGDEYQSGEVCRANPTHCPELLKPENIIGIQGHLWSETMRNPEMLLGQLFPRMMAIADRAKYTRSWELSNETGLAILKNRHFIYDWCEFKENTKQMMTKLSFVTDSFFFRLPLVGTKISSWEGLKLANELDLEMRFRIKDDQNGSPSFREIKFSAQNEFLLYDHMNDQDKQNYPSGSEVTLEFVTVFYKGTTDGSIEFYPQTSRVQEVQYKIQYTTASSELCLLSSLTLMLISVVLF</sequence>
<feature type="active site" description="Proton donor" evidence="10">
    <location>
        <position position="276"/>
    </location>
</feature>
<dbReference type="PANTHER" id="PTHR22600:SF57">
    <property type="entry name" value="BETA-N-ACETYLHEXOSAMINIDASE"/>
    <property type="match status" value="1"/>
</dbReference>
<name>E4YP12_OIKDI</name>
<evidence type="ECO:0000313" key="12">
    <source>
        <dbReference type="EMBL" id="CBY37210.1"/>
    </source>
</evidence>
<evidence type="ECO:0000256" key="5">
    <source>
        <dbReference type="ARBA" id="ARBA00023505"/>
    </source>
</evidence>
<dbReference type="EC" id="3.2.1.52" evidence="3"/>
<dbReference type="InterPro" id="IPR025705">
    <property type="entry name" value="Beta_hexosaminidase_sua/sub"/>
</dbReference>
<dbReference type="GO" id="GO:0016020">
    <property type="term" value="C:membrane"/>
    <property type="evidence" value="ECO:0007669"/>
    <property type="project" value="TreeGrafter"/>
</dbReference>
<dbReference type="SUPFAM" id="SSF51445">
    <property type="entry name" value="(Trans)glycosidases"/>
    <property type="match status" value="1"/>
</dbReference>
<dbReference type="InterPro" id="IPR017853">
    <property type="entry name" value="GH"/>
</dbReference>
<comment type="catalytic activity">
    <reaction evidence="8">
        <text>N-acetyl-beta-D-galactosaminyl-(1-&gt;4)-beta-D-3-sulfogalactosyl-(1-&gt;4)-beta-D-glucosyl-(1&lt;-&gt;1')-ceramide + H2O = a beta-D-3-sulfogalactosyl-(1-&gt;4)-beta-D-glucosyl-(1&lt;-&gt;1')-ceramide + N-acetyl-beta-D-galactosamine</text>
        <dbReference type="Rhea" id="RHEA:48276"/>
        <dbReference type="ChEBI" id="CHEBI:15377"/>
        <dbReference type="ChEBI" id="CHEBI:28497"/>
        <dbReference type="ChEBI" id="CHEBI:90163"/>
        <dbReference type="ChEBI" id="CHEBI:90164"/>
    </reaction>
    <physiologicalReaction direction="left-to-right" evidence="8">
        <dbReference type="Rhea" id="RHEA:48277"/>
    </physiologicalReaction>
</comment>
<dbReference type="GO" id="GO:0004563">
    <property type="term" value="F:beta-N-acetylhexosaminidase activity"/>
    <property type="evidence" value="ECO:0007669"/>
    <property type="project" value="UniProtKB-EC"/>
</dbReference>